<name>A0AAD5U2S8_9FUNG</name>
<evidence type="ECO:0000256" key="1">
    <source>
        <dbReference type="SAM" id="MobiDB-lite"/>
    </source>
</evidence>
<dbReference type="EMBL" id="JADGJW010000189">
    <property type="protein sequence ID" value="KAJ3222159.1"/>
    <property type="molecule type" value="Genomic_DNA"/>
</dbReference>
<sequence length="438" mass="50735">MDLTKLRVRSIHDGKKVNALDQNTLWRLNLVASSISCNLLFVASGFEVKVFDLEFNLIQTLVKQNASNINAVRVGLLHDHEVLIVVDEHGFLTFWFVNDFKRPSMSISTGISAWGIAFHNKNGTLSCSNNHHTIHLVYFKKDFTVKSQKVLVGHRNNIPSIDFTDGTCRIWDVSTGETIRVHHIDHDWCWTIRFVDPYNFKFINDKNFWNLNFSKKAVDKFNFSSDFEESTTIEIETDEEIVDLSFNSEDDEAFENDDAALSFGEDIDNDQITKKNKRKFKENSVNFSGSENESTNEHDSELYYPSHSRMTTAETEYFEFIENAESTENSVEERNPIMEESESATLVTTAAVSDPDVLDVFESILSAFENYQQENYYSWEDEGNDEVNDVEEDLLEKNNLILCTSILNAFLMNAKRIYREFKKINKKFDRRIIRNVKN</sequence>
<accession>A0AAD5U2S8</accession>
<dbReference type="Proteomes" id="UP001211065">
    <property type="component" value="Unassembled WGS sequence"/>
</dbReference>
<evidence type="ECO:0000313" key="2">
    <source>
        <dbReference type="EMBL" id="KAJ3222159.1"/>
    </source>
</evidence>
<feature type="region of interest" description="Disordered" evidence="1">
    <location>
        <begin position="285"/>
        <end position="305"/>
    </location>
</feature>
<comment type="caution">
    <text evidence="2">The sequence shown here is derived from an EMBL/GenBank/DDBJ whole genome shotgun (WGS) entry which is preliminary data.</text>
</comment>
<evidence type="ECO:0000313" key="3">
    <source>
        <dbReference type="Proteomes" id="UP001211065"/>
    </source>
</evidence>
<dbReference type="AlphaFoldDB" id="A0AAD5U2S8"/>
<dbReference type="InterPro" id="IPR036322">
    <property type="entry name" value="WD40_repeat_dom_sf"/>
</dbReference>
<dbReference type="SUPFAM" id="SSF50978">
    <property type="entry name" value="WD40 repeat-like"/>
    <property type="match status" value="1"/>
</dbReference>
<keyword evidence="3" id="KW-1185">Reference proteome</keyword>
<organism evidence="2 3">
    <name type="scientific">Clydaea vesicula</name>
    <dbReference type="NCBI Taxonomy" id="447962"/>
    <lineage>
        <taxon>Eukaryota</taxon>
        <taxon>Fungi</taxon>
        <taxon>Fungi incertae sedis</taxon>
        <taxon>Chytridiomycota</taxon>
        <taxon>Chytridiomycota incertae sedis</taxon>
        <taxon>Chytridiomycetes</taxon>
        <taxon>Lobulomycetales</taxon>
        <taxon>Lobulomycetaceae</taxon>
        <taxon>Clydaea</taxon>
    </lineage>
</organism>
<proteinExistence type="predicted"/>
<gene>
    <name evidence="2" type="ORF">HK099_002625</name>
</gene>
<protein>
    <submittedName>
        <fullName evidence="2">Uncharacterized protein</fullName>
    </submittedName>
</protein>
<dbReference type="InterPro" id="IPR015943">
    <property type="entry name" value="WD40/YVTN_repeat-like_dom_sf"/>
</dbReference>
<dbReference type="Gene3D" id="2.130.10.10">
    <property type="entry name" value="YVTN repeat-like/Quinoprotein amine dehydrogenase"/>
    <property type="match status" value="1"/>
</dbReference>
<reference evidence="2" key="1">
    <citation type="submission" date="2020-05" db="EMBL/GenBank/DDBJ databases">
        <title>Phylogenomic resolution of chytrid fungi.</title>
        <authorList>
            <person name="Stajich J.E."/>
            <person name="Amses K."/>
            <person name="Simmons R."/>
            <person name="Seto K."/>
            <person name="Myers J."/>
            <person name="Bonds A."/>
            <person name="Quandt C.A."/>
            <person name="Barry K."/>
            <person name="Liu P."/>
            <person name="Grigoriev I."/>
            <person name="Longcore J.E."/>
            <person name="James T.Y."/>
        </authorList>
    </citation>
    <scope>NUCLEOTIDE SEQUENCE</scope>
    <source>
        <strain evidence="2">JEL0476</strain>
    </source>
</reference>